<dbReference type="AlphaFoldDB" id="A0ABC8J792"/>
<dbReference type="EMBL" id="CAKOAT010083821">
    <property type="protein sequence ID" value="CAH8315958.1"/>
    <property type="molecule type" value="Genomic_DNA"/>
</dbReference>
<comment type="caution">
    <text evidence="1">The sequence shown here is derived from an EMBL/GenBank/DDBJ whole genome shotgun (WGS) entry which is preliminary data.</text>
</comment>
<evidence type="ECO:0000313" key="2">
    <source>
        <dbReference type="Proteomes" id="UP001642260"/>
    </source>
</evidence>
<proteinExistence type="predicted"/>
<keyword evidence="2" id="KW-1185">Reference proteome</keyword>
<dbReference type="Proteomes" id="UP001642260">
    <property type="component" value="Unassembled WGS sequence"/>
</dbReference>
<sequence length="109" mass="12576">MWCFDTMGEGNLQYWTDLELKTVISLMPSPPTLIPSFFDEVKSALPSKTRGKIVSYFYNVTLLQFRENQSRMTPDEIDSDADTQYKVANLEANTSQKPVMLTPKKRRHP</sequence>
<dbReference type="PANTHER" id="PTHR46872:SF10">
    <property type="entry name" value="MYB-LIKE DOMAIN-CONTAINING PROTEIN"/>
    <property type="match status" value="1"/>
</dbReference>
<accession>A0ABC8J792</accession>
<evidence type="ECO:0000313" key="1">
    <source>
        <dbReference type="EMBL" id="CAH8315958.1"/>
    </source>
</evidence>
<protein>
    <submittedName>
        <fullName evidence="1">Uncharacterized protein</fullName>
    </submittedName>
</protein>
<name>A0ABC8J792_ERUVS</name>
<organism evidence="1 2">
    <name type="scientific">Eruca vesicaria subsp. sativa</name>
    <name type="common">Garden rocket</name>
    <name type="synonym">Eruca sativa</name>
    <dbReference type="NCBI Taxonomy" id="29727"/>
    <lineage>
        <taxon>Eukaryota</taxon>
        <taxon>Viridiplantae</taxon>
        <taxon>Streptophyta</taxon>
        <taxon>Embryophyta</taxon>
        <taxon>Tracheophyta</taxon>
        <taxon>Spermatophyta</taxon>
        <taxon>Magnoliopsida</taxon>
        <taxon>eudicotyledons</taxon>
        <taxon>Gunneridae</taxon>
        <taxon>Pentapetalae</taxon>
        <taxon>rosids</taxon>
        <taxon>malvids</taxon>
        <taxon>Brassicales</taxon>
        <taxon>Brassicaceae</taxon>
        <taxon>Brassiceae</taxon>
        <taxon>Eruca</taxon>
    </lineage>
</organism>
<gene>
    <name evidence="1" type="ORF">ERUC_LOCUS7556</name>
</gene>
<dbReference type="PANTHER" id="PTHR46872">
    <property type="entry name" value="DNA BINDING PROTEIN"/>
    <property type="match status" value="1"/>
</dbReference>
<reference evidence="1 2" key="1">
    <citation type="submission" date="2022-03" db="EMBL/GenBank/DDBJ databases">
        <authorList>
            <person name="Macdonald S."/>
            <person name="Ahmed S."/>
            <person name="Newling K."/>
        </authorList>
    </citation>
    <scope>NUCLEOTIDE SEQUENCE [LARGE SCALE GENOMIC DNA]</scope>
</reference>